<organism evidence="3 4">
    <name type="scientific">Nocardia wallacei</name>
    <dbReference type="NCBI Taxonomy" id="480035"/>
    <lineage>
        <taxon>Bacteria</taxon>
        <taxon>Bacillati</taxon>
        <taxon>Actinomycetota</taxon>
        <taxon>Actinomycetes</taxon>
        <taxon>Mycobacteriales</taxon>
        <taxon>Nocardiaceae</taxon>
        <taxon>Nocardia</taxon>
    </lineage>
</organism>
<feature type="chain" id="PRO_5038928829" description="Glycine zipper domain-containing protein" evidence="1">
    <location>
        <begin position="24"/>
        <end position="117"/>
    </location>
</feature>
<feature type="signal peptide" evidence="1">
    <location>
        <begin position="1"/>
        <end position="23"/>
    </location>
</feature>
<keyword evidence="1" id="KW-0732">Signal</keyword>
<dbReference type="EMBL" id="AP023396">
    <property type="protein sequence ID" value="BCK54867.1"/>
    <property type="molecule type" value="Genomic_DNA"/>
</dbReference>
<dbReference type="Pfam" id="PF13488">
    <property type="entry name" value="Gly-zipper_Omp"/>
    <property type="match status" value="1"/>
</dbReference>
<dbReference type="RefSeq" id="WP_187688060.1">
    <property type="nucleotide sequence ID" value="NZ_AP023396.1"/>
</dbReference>
<evidence type="ECO:0000313" key="3">
    <source>
        <dbReference type="EMBL" id="BCK54867.1"/>
    </source>
</evidence>
<name>A0A7G1KI15_9NOCA</name>
<accession>A0A7G1KI15</accession>
<dbReference type="KEGG" id="nwl:NWFMUON74_26390"/>
<proteinExistence type="predicted"/>
<evidence type="ECO:0000259" key="2">
    <source>
        <dbReference type="Pfam" id="PF13488"/>
    </source>
</evidence>
<dbReference type="InterPro" id="IPR039567">
    <property type="entry name" value="Gly-zipper"/>
</dbReference>
<dbReference type="Proteomes" id="UP000516173">
    <property type="component" value="Chromosome"/>
</dbReference>
<feature type="domain" description="Glycine zipper" evidence="2">
    <location>
        <begin position="73"/>
        <end position="106"/>
    </location>
</feature>
<keyword evidence="4" id="KW-1185">Reference proteome</keyword>
<sequence length="117" mass="10791">MLRYTLVKASCVVSVVAAPLVGAAVFAGGAAADTGRAAGPVAGIPLQSEDVATNPDAMIPDPVLNGASAGGSIGSAVGSAVGLATGSVTGSAGSLIGTVIGALVGATNPGVVPQVLP</sequence>
<reference evidence="3 4" key="1">
    <citation type="submission" date="2020-08" db="EMBL/GenBank/DDBJ databases">
        <title>Genome Sequencing of Nocardia wallacei strain FMUON74 and assembly.</title>
        <authorList>
            <person name="Toyokawa M."/>
            <person name="Uesaka K."/>
        </authorList>
    </citation>
    <scope>NUCLEOTIDE SEQUENCE [LARGE SCALE GENOMIC DNA]</scope>
    <source>
        <strain evidence="3 4">FMUON74</strain>
    </source>
</reference>
<evidence type="ECO:0000313" key="4">
    <source>
        <dbReference type="Proteomes" id="UP000516173"/>
    </source>
</evidence>
<gene>
    <name evidence="3" type="ORF">NWFMUON74_26390</name>
</gene>
<dbReference type="GeneID" id="80347188"/>
<protein>
    <recommendedName>
        <fullName evidence="2">Glycine zipper domain-containing protein</fullName>
    </recommendedName>
</protein>
<dbReference type="AlphaFoldDB" id="A0A7G1KI15"/>
<evidence type="ECO:0000256" key="1">
    <source>
        <dbReference type="SAM" id="SignalP"/>
    </source>
</evidence>